<dbReference type="SUPFAM" id="SSF81296">
    <property type="entry name" value="E set domains"/>
    <property type="match status" value="1"/>
</dbReference>
<evidence type="ECO:0000313" key="8">
    <source>
        <dbReference type="EMBL" id="POM26511.1"/>
    </source>
</evidence>
<evidence type="ECO:0000256" key="1">
    <source>
        <dbReference type="ARBA" id="ARBA00004196"/>
    </source>
</evidence>
<evidence type="ECO:0000313" key="9">
    <source>
        <dbReference type="Proteomes" id="UP000242367"/>
    </source>
</evidence>
<keyword evidence="2" id="KW-0479">Metal-binding</keyword>
<keyword evidence="4" id="KW-0186">Copper</keyword>
<evidence type="ECO:0000256" key="6">
    <source>
        <dbReference type="SAM" id="SignalP"/>
    </source>
</evidence>
<evidence type="ECO:0000259" key="7">
    <source>
        <dbReference type="Pfam" id="PF04234"/>
    </source>
</evidence>
<feature type="domain" description="CopC" evidence="7">
    <location>
        <begin position="30"/>
        <end position="120"/>
    </location>
</feature>
<feature type="transmembrane region" description="Helical" evidence="5">
    <location>
        <begin position="147"/>
        <end position="168"/>
    </location>
</feature>
<dbReference type="GO" id="GO:0006825">
    <property type="term" value="P:copper ion transport"/>
    <property type="evidence" value="ECO:0007669"/>
    <property type="project" value="InterPro"/>
</dbReference>
<keyword evidence="5" id="KW-0472">Membrane</keyword>
<keyword evidence="9" id="KW-1185">Reference proteome</keyword>
<protein>
    <submittedName>
        <fullName evidence="8">Copper resistance protein C</fullName>
    </submittedName>
</protein>
<dbReference type="InterPro" id="IPR014755">
    <property type="entry name" value="Cu-Rt/internalin_Ig-like"/>
</dbReference>
<feature type="chain" id="PRO_5015119159" evidence="6">
    <location>
        <begin position="30"/>
        <end position="174"/>
    </location>
</feature>
<evidence type="ECO:0000256" key="3">
    <source>
        <dbReference type="ARBA" id="ARBA00022729"/>
    </source>
</evidence>
<dbReference type="GO" id="GO:0046688">
    <property type="term" value="P:response to copper ion"/>
    <property type="evidence" value="ECO:0007669"/>
    <property type="project" value="InterPro"/>
</dbReference>
<dbReference type="AlphaFoldDB" id="A0A2P4UN85"/>
<dbReference type="RefSeq" id="WP_103561469.1">
    <property type="nucleotide sequence ID" value="NZ_MTBP01000001.1"/>
</dbReference>
<dbReference type="PANTHER" id="PTHR34820">
    <property type="entry name" value="INNER MEMBRANE PROTEIN YEBZ"/>
    <property type="match status" value="1"/>
</dbReference>
<accession>A0A2P4UN85</accession>
<dbReference type="PANTHER" id="PTHR34820:SF4">
    <property type="entry name" value="INNER MEMBRANE PROTEIN YEBZ"/>
    <property type="match status" value="1"/>
</dbReference>
<comment type="subcellular location">
    <subcellularLocation>
        <location evidence="1">Cell envelope</location>
    </subcellularLocation>
</comment>
<reference evidence="8 9" key="1">
    <citation type="journal article" date="2017" name="Chemistry">
        <title>Isolation, Biosynthesis and Chemical Modifications of Rubterolones A-F: Rare Tropolone Alkaloids from Actinomadura sp. 5-2.</title>
        <authorList>
            <person name="Guo H."/>
            <person name="Benndorf R."/>
            <person name="Leichnitz D."/>
            <person name="Klassen J.L."/>
            <person name="Vollmers J."/>
            <person name="Gorls H."/>
            <person name="Steinacker M."/>
            <person name="Weigel C."/>
            <person name="Dahse H.M."/>
            <person name="Kaster A.K."/>
            <person name="de Beer Z.W."/>
            <person name="Poulsen M."/>
            <person name="Beemelmanns C."/>
        </authorList>
    </citation>
    <scope>NUCLEOTIDE SEQUENCE [LARGE SCALE GENOMIC DNA]</scope>
    <source>
        <strain evidence="8 9">5-2</strain>
    </source>
</reference>
<dbReference type="Pfam" id="PF04234">
    <property type="entry name" value="CopC"/>
    <property type="match status" value="1"/>
</dbReference>
<dbReference type="EMBL" id="MTBP01000001">
    <property type="protein sequence ID" value="POM26511.1"/>
    <property type="molecule type" value="Genomic_DNA"/>
</dbReference>
<dbReference type="InterPro" id="IPR007348">
    <property type="entry name" value="CopC_dom"/>
</dbReference>
<dbReference type="GO" id="GO:0042597">
    <property type="term" value="C:periplasmic space"/>
    <property type="evidence" value="ECO:0007669"/>
    <property type="project" value="InterPro"/>
</dbReference>
<dbReference type="GO" id="GO:0030313">
    <property type="term" value="C:cell envelope"/>
    <property type="evidence" value="ECO:0007669"/>
    <property type="project" value="UniProtKB-SubCell"/>
</dbReference>
<name>A0A2P4UN85_9ACTN</name>
<dbReference type="InterPro" id="IPR032694">
    <property type="entry name" value="CopC/D"/>
</dbReference>
<keyword evidence="5" id="KW-1133">Transmembrane helix</keyword>
<evidence type="ECO:0000256" key="5">
    <source>
        <dbReference type="SAM" id="Phobius"/>
    </source>
</evidence>
<keyword evidence="3 6" id="KW-0732">Signal</keyword>
<dbReference type="GO" id="GO:0005507">
    <property type="term" value="F:copper ion binding"/>
    <property type="evidence" value="ECO:0007669"/>
    <property type="project" value="InterPro"/>
</dbReference>
<dbReference type="GO" id="GO:0005886">
    <property type="term" value="C:plasma membrane"/>
    <property type="evidence" value="ECO:0007669"/>
    <property type="project" value="TreeGrafter"/>
</dbReference>
<comment type="caution">
    <text evidence="8">The sequence shown here is derived from an EMBL/GenBank/DDBJ whole genome shotgun (WGS) entry which is preliminary data.</text>
</comment>
<proteinExistence type="predicted"/>
<feature type="signal peptide" evidence="6">
    <location>
        <begin position="1"/>
        <end position="29"/>
    </location>
</feature>
<gene>
    <name evidence="8" type="primary">pcoC</name>
    <name evidence="8" type="ORF">BTM25_09120</name>
</gene>
<dbReference type="InterPro" id="IPR014756">
    <property type="entry name" value="Ig_E-set"/>
</dbReference>
<evidence type="ECO:0000256" key="4">
    <source>
        <dbReference type="ARBA" id="ARBA00023008"/>
    </source>
</evidence>
<evidence type="ECO:0000256" key="2">
    <source>
        <dbReference type="ARBA" id="ARBA00022723"/>
    </source>
</evidence>
<organism evidence="8 9">
    <name type="scientific">Actinomadura rubteroloni</name>
    <dbReference type="NCBI Taxonomy" id="1926885"/>
    <lineage>
        <taxon>Bacteria</taxon>
        <taxon>Bacillati</taxon>
        <taxon>Actinomycetota</taxon>
        <taxon>Actinomycetes</taxon>
        <taxon>Streptosporangiales</taxon>
        <taxon>Thermomonosporaceae</taxon>
        <taxon>Actinomadura</taxon>
    </lineage>
</organism>
<sequence length="174" mass="17267" precursor="true">MTTVRSRIAAVLAAGGALALAVPATPASAHTALRSTSPSAGATVADPGQVTLTYADPVLVPRVIVTGPNGVRVQVGPPHSVDRTVTQAVRTGLPGGVYTVGWRVVSPDGHPISGSFTFRVSGSGAAPNSAPAATPSTAARRGTSSAGWLWIGLGAAVLAALAAGAAYLRRSRRA</sequence>
<dbReference type="Gene3D" id="2.60.40.1220">
    <property type="match status" value="1"/>
</dbReference>
<keyword evidence="5" id="KW-0812">Transmembrane</keyword>
<dbReference type="Proteomes" id="UP000242367">
    <property type="component" value="Unassembled WGS sequence"/>
</dbReference>